<dbReference type="AlphaFoldDB" id="A0A6I8TKW0"/>
<evidence type="ECO:0000256" key="9">
    <source>
        <dbReference type="ARBA" id="ARBA00023160"/>
    </source>
</evidence>
<comment type="catalytic activity">
    <reaction evidence="10">
        <text>a very-long-chain acyl-CoA + malonyl-CoA + H(+) = a very-long-chain 3-oxoacyl-CoA + CO2 + CoA</text>
        <dbReference type="Rhea" id="RHEA:32727"/>
        <dbReference type="ChEBI" id="CHEBI:15378"/>
        <dbReference type="ChEBI" id="CHEBI:16526"/>
        <dbReference type="ChEBI" id="CHEBI:57287"/>
        <dbReference type="ChEBI" id="CHEBI:57384"/>
        <dbReference type="ChEBI" id="CHEBI:90725"/>
        <dbReference type="ChEBI" id="CHEBI:90736"/>
        <dbReference type="EC" id="2.3.1.199"/>
    </reaction>
</comment>
<dbReference type="GO" id="GO:0019367">
    <property type="term" value="P:fatty acid elongation, saturated fatty acid"/>
    <property type="evidence" value="ECO:0007669"/>
    <property type="project" value="TreeGrafter"/>
</dbReference>
<evidence type="ECO:0000256" key="4">
    <source>
        <dbReference type="ARBA" id="ARBA00022692"/>
    </source>
</evidence>
<feature type="transmembrane region" description="Helical" evidence="10">
    <location>
        <begin position="151"/>
        <end position="169"/>
    </location>
</feature>
<dbReference type="Pfam" id="PF01151">
    <property type="entry name" value="ELO"/>
    <property type="match status" value="1"/>
</dbReference>
<feature type="transmembrane region" description="Helical" evidence="10">
    <location>
        <begin position="236"/>
        <end position="260"/>
    </location>
</feature>
<dbReference type="InParanoid" id="A0A6I8TKW0"/>
<dbReference type="Proteomes" id="UP000008820">
    <property type="component" value="Chromosome 2"/>
</dbReference>
<evidence type="ECO:0000313" key="12">
    <source>
        <dbReference type="Proteomes" id="UP000008820"/>
    </source>
</evidence>
<evidence type="ECO:0000256" key="7">
    <source>
        <dbReference type="ARBA" id="ARBA00023098"/>
    </source>
</evidence>
<evidence type="ECO:0000256" key="10">
    <source>
        <dbReference type="RuleBase" id="RU361115"/>
    </source>
</evidence>
<accession>A0A6I8TKW0</accession>
<keyword evidence="2 10" id="KW-0444">Lipid biosynthesis</keyword>
<evidence type="ECO:0000256" key="5">
    <source>
        <dbReference type="ARBA" id="ARBA00022832"/>
    </source>
</evidence>
<feature type="transmembrane region" description="Helical" evidence="10">
    <location>
        <begin position="209"/>
        <end position="230"/>
    </location>
</feature>
<comment type="subcellular location">
    <subcellularLocation>
        <location evidence="1">Membrane</location>
        <topology evidence="1">Multi-pass membrane protein</topology>
    </subcellularLocation>
</comment>
<feature type="transmembrane region" description="Helical" evidence="10">
    <location>
        <begin position="175"/>
        <end position="197"/>
    </location>
</feature>
<name>A0A6I8TKW0_AEDAE</name>
<keyword evidence="3 10" id="KW-0808">Transferase</keyword>
<reference evidence="11" key="2">
    <citation type="submission" date="2020-05" db="UniProtKB">
        <authorList>
            <consortium name="EnsemblMetazoa"/>
        </authorList>
    </citation>
    <scope>IDENTIFICATION</scope>
    <source>
        <strain evidence="11">LVP_AGWG</strain>
    </source>
</reference>
<organism evidence="11 12">
    <name type="scientific">Aedes aegypti</name>
    <name type="common">Yellowfever mosquito</name>
    <name type="synonym">Culex aegypti</name>
    <dbReference type="NCBI Taxonomy" id="7159"/>
    <lineage>
        <taxon>Eukaryota</taxon>
        <taxon>Metazoa</taxon>
        <taxon>Ecdysozoa</taxon>
        <taxon>Arthropoda</taxon>
        <taxon>Hexapoda</taxon>
        <taxon>Insecta</taxon>
        <taxon>Pterygota</taxon>
        <taxon>Neoptera</taxon>
        <taxon>Endopterygota</taxon>
        <taxon>Diptera</taxon>
        <taxon>Nematocera</taxon>
        <taxon>Culicoidea</taxon>
        <taxon>Culicidae</taxon>
        <taxon>Culicinae</taxon>
        <taxon>Aedini</taxon>
        <taxon>Aedes</taxon>
        <taxon>Stegomyia</taxon>
    </lineage>
</organism>
<evidence type="ECO:0000313" key="11">
    <source>
        <dbReference type="EnsemblMetazoa" id="AAEL011957-PB"/>
    </source>
</evidence>
<keyword evidence="9 10" id="KW-0275">Fatty acid biosynthesis</keyword>
<dbReference type="GO" id="GO:0005789">
    <property type="term" value="C:endoplasmic reticulum membrane"/>
    <property type="evidence" value="ECO:0007669"/>
    <property type="project" value="TreeGrafter"/>
</dbReference>
<keyword evidence="12" id="KW-1185">Reference proteome</keyword>
<dbReference type="InterPro" id="IPR002076">
    <property type="entry name" value="ELO_fam"/>
</dbReference>
<protein>
    <recommendedName>
        <fullName evidence="10">Elongation of very long chain fatty acids protein</fullName>
        <ecNumber evidence="10">2.3.1.199</ecNumber>
    </recommendedName>
    <alternativeName>
        <fullName evidence="10">Very-long-chain 3-oxoacyl-CoA synthase</fullName>
    </alternativeName>
</protein>
<keyword evidence="5 10" id="KW-0276">Fatty acid metabolism</keyword>
<keyword evidence="4 10" id="KW-0812">Transmembrane</keyword>
<dbReference type="GO" id="GO:0034625">
    <property type="term" value="P:fatty acid elongation, monounsaturated fatty acid"/>
    <property type="evidence" value="ECO:0007669"/>
    <property type="project" value="TreeGrafter"/>
</dbReference>
<evidence type="ECO:0000256" key="1">
    <source>
        <dbReference type="ARBA" id="ARBA00004141"/>
    </source>
</evidence>
<dbReference type="PANTHER" id="PTHR11157:SF113">
    <property type="entry name" value="ELONGATION OF VERY LONG CHAIN FATTY ACIDS PROTEIN"/>
    <property type="match status" value="1"/>
</dbReference>
<gene>
    <name evidence="11" type="primary">5575618</name>
</gene>
<dbReference type="PANTHER" id="PTHR11157">
    <property type="entry name" value="FATTY ACID ACYL TRANSFERASE-RELATED"/>
    <property type="match status" value="1"/>
</dbReference>
<proteinExistence type="inferred from homology"/>
<keyword evidence="8 10" id="KW-0472">Membrane</keyword>
<dbReference type="GO" id="GO:0042761">
    <property type="term" value="P:very long-chain fatty acid biosynthetic process"/>
    <property type="evidence" value="ECO:0007669"/>
    <property type="project" value="TreeGrafter"/>
</dbReference>
<evidence type="ECO:0000256" key="2">
    <source>
        <dbReference type="ARBA" id="ARBA00022516"/>
    </source>
</evidence>
<sequence>MDYNSTGTFGGLENWYTFLVDDLADKRTEELPLLYSPMWPISILLLYFGAIYIWVPNYMKNRKPFELKNFMIGYNLFQVIACYLLIRHFFKHGWTFDYLYSCKLPDYSTNASAVGFMYGSYFNYVIKAIELIETVMFALRKKQSQISVLHVYHHACTFSIAWIFAKYVGGSMLTYTIIVNSTVHMFMYSYYLVAIFSKQLPFKLTAVKKFITVFQIVQLLSILVNVGFAMRSSCSIPMVLVLIYLPYMVVLLSMFFNFYFSTYRKGGRCLTSGKQTSPSIMQKHKEL</sequence>
<comment type="similarity">
    <text evidence="10">Belongs to the ELO family.</text>
</comment>
<reference evidence="11 12" key="1">
    <citation type="submission" date="2017-06" db="EMBL/GenBank/DDBJ databases">
        <title>Aedes aegypti genome working group (AGWG) sequencing and assembly.</title>
        <authorList>
            <consortium name="Aedes aegypti Genome Working Group (AGWG)"/>
            <person name="Matthews B.J."/>
        </authorList>
    </citation>
    <scope>NUCLEOTIDE SEQUENCE [LARGE SCALE GENOMIC DNA]</scope>
    <source>
        <strain evidence="11 12">LVP_AGWG</strain>
    </source>
</reference>
<keyword evidence="7 10" id="KW-0443">Lipid metabolism</keyword>
<dbReference type="OrthoDB" id="434092at2759"/>
<feature type="transmembrane region" description="Helical" evidence="10">
    <location>
        <begin position="37"/>
        <end position="55"/>
    </location>
</feature>
<dbReference type="GO" id="GO:0030148">
    <property type="term" value="P:sphingolipid biosynthetic process"/>
    <property type="evidence" value="ECO:0007669"/>
    <property type="project" value="TreeGrafter"/>
</dbReference>
<keyword evidence="6 10" id="KW-1133">Transmembrane helix</keyword>
<dbReference type="GO" id="GO:0034626">
    <property type="term" value="P:fatty acid elongation, polyunsaturated fatty acid"/>
    <property type="evidence" value="ECO:0007669"/>
    <property type="project" value="TreeGrafter"/>
</dbReference>
<evidence type="ECO:0000256" key="6">
    <source>
        <dbReference type="ARBA" id="ARBA00022989"/>
    </source>
</evidence>
<evidence type="ECO:0000256" key="3">
    <source>
        <dbReference type="ARBA" id="ARBA00022679"/>
    </source>
</evidence>
<dbReference type="EnsemblMetazoa" id="AAEL011957-RB">
    <property type="protein sequence ID" value="AAEL011957-PB"/>
    <property type="gene ID" value="AAEL011957"/>
</dbReference>
<feature type="transmembrane region" description="Helical" evidence="10">
    <location>
        <begin position="67"/>
        <end position="86"/>
    </location>
</feature>
<dbReference type="GO" id="GO:0009922">
    <property type="term" value="F:fatty acid elongase activity"/>
    <property type="evidence" value="ECO:0007669"/>
    <property type="project" value="UniProtKB-EC"/>
</dbReference>
<evidence type="ECO:0000256" key="8">
    <source>
        <dbReference type="ARBA" id="ARBA00023136"/>
    </source>
</evidence>
<dbReference type="EC" id="2.3.1.199" evidence="10"/>